<organism evidence="2 3">
    <name type="scientific">Cytobacillus oceanisediminis 2691</name>
    <dbReference type="NCBI Taxonomy" id="1196031"/>
    <lineage>
        <taxon>Bacteria</taxon>
        <taxon>Bacillati</taxon>
        <taxon>Bacillota</taxon>
        <taxon>Bacilli</taxon>
        <taxon>Bacillales</taxon>
        <taxon>Bacillaceae</taxon>
        <taxon>Cytobacillus</taxon>
    </lineage>
</organism>
<accession>A0A160M9A1</accession>
<evidence type="ECO:0000313" key="3">
    <source>
        <dbReference type="Proteomes" id="UP000077856"/>
    </source>
</evidence>
<reference evidence="2 3" key="1">
    <citation type="submission" date="2016-04" db="EMBL/GenBank/DDBJ databases">
        <title>Complete genome sequence of Bacillus oceanisediminis strain 2691.</title>
        <authorList>
            <person name="Jeong H."/>
            <person name="Kim H.J."/>
            <person name="Lee D.-W."/>
        </authorList>
    </citation>
    <scope>NUCLEOTIDE SEQUENCE [LARGE SCALE GENOMIC DNA]</scope>
    <source>
        <strain evidence="2 3">2691</strain>
    </source>
</reference>
<evidence type="ECO:0000256" key="1">
    <source>
        <dbReference type="SAM" id="Phobius"/>
    </source>
</evidence>
<keyword evidence="1" id="KW-0812">Transmembrane</keyword>
<dbReference type="STRING" id="1196031.A361_09060"/>
<proteinExistence type="predicted"/>
<dbReference type="Proteomes" id="UP000077856">
    <property type="component" value="Chromosome"/>
</dbReference>
<dbReference type="EMBL" id="CP015506">
    <property type="protein sequence ID" value="AND39266.1"/>
    <property type="molecule type" value="Genomic_DNA"/>
</dbReference>
<dbReference type="eggNOG" id="ENOG5030D4M">
    <property type="taxonomic scope" value="Bacteria"/>
</dbReference>
<protein>
    <submittedName>
        <fullName evidence="2">Uncharacterized protein</fullName>
    </submittedName>
</protein>
<dbReference type="AlphaFoldDB" id="A0A160M9A1"/>
<gene>
    <name evidence="2" type="ORF">A361_09060</name>
</gene>
<name>A0A160M9A1_9BACI</name>
<keyword evidence="1" id="KW-0472">Membrane</keyword>
<feature type="transmembrane region" description="Helical" evidence="1">
    <location>
        <begin position="31"/>
        <end position="48"/>
    </location>
</feature>
<evidence type="ECO:0000313" key="2">
    <source>
        <dbReference type="EMBL" id="AND39266.1"/>
    </source>
</evidence>
<sequence length="105" mass="11638">MYALPFFSMTFFLWAAYLVKRDISAIEKKHIHHMNGFIVVSIIAALSAKGMLTAAYNMDVFSLTLGELEEFTSSQGVSFDDWAITCMSIGDVSGILDHGVDFDFA</sequence>
<dbReference type="KEGG" id="bon:A361_09060"/>
<keyword evidence="1" id="KW-1133">Transmembrane helix</keyword>